<organism evidence="1 2">
    <name type="scientific">Helicobacter pullorum</name>
    <dbReference type="NCBI Taxonomy" id="35818"/>
    <lineage>
        <taxon>Bacteria</taxon>
        <taxon>Pseudomonadati</taxon>
        <taxon>Campylobacterota</taxon>
        <taxon>Epsilonproteobacteria</taxon>
        <taxon>Campylobacterales</taxon>
        <taxon>Helicobacteraceae</taxon>
        <taxon>Helicobacter</taxon>
    </lineage>
</organism>
<dbReference type="Proteomes" id="UP000037997">
    <property type="component" value="Unassembled WGS sequence"/>
</dbReference>
<protein>
    <recommendedName>
        <fullName evidence="3">DUF452 family protein</fullName>
    </recommendedName>
</protein>
<evidence type="ECO:0008006" key="3">
    <source>
        <dbReference type="Google" id="ProtNLM"/>
    </source>
</evidence>
<comment type="caution">
    <text evidence="1">The sequence shown here is derived from an EMBL/GenBank/DDBJ whole genome shotgun (WGS) entry which is preliminary data.</text>
</comment>
<dbReference type="Pfam" id="PF04301">
    <property type="entry name" value="BioG"/>
    <property type="match status" value="1"/>
</dbReference>
<evidence type="ECO:0000313" key="1">
    <source>
        <dbReference type="EMBL" id="KPH55802.1"/>
    </source>
</evidence>
<dbReference type="EMBL" id="JNOC01000032">
    <property type="protein sequence ID" value="KPH55802.1"/>
    <property type="molecule type" value="Genomic_DNA"/>
</dbReference>
<dbReference type="STRING" id="35818.HPU229336_01780"/>
<dbReference type="InterPro" id="IPR029058">
    <property type="entry name" value="AB_hydrolase_fold"/>
</dbReference>
<accession>A0A0N1EBD4</accession>
<dbReference type="AlphaFoldDB" id="A0A0N1EBD4"/>
<dbReference type="RefSeq" id="WP_054197998.1">
    <property type="nucleotide sequence ID" value="NZ_JNOC01000032.1"/>
</dbReference>
<sequence>MNIYQELNNNKNILLIFGGFASHPTHFKNFIPKNYDWILVFNYQHLKFEILNNLLSSLQDKTFHLFAFSMGVWAANLFLNSTQCPLKFASKTAINGTEYGIDETYGIHPKLFALTQKRFNLESFKNNLFGEHLPKTQNFTFLEESLLKKELQFFLDHRKIIENQFPWDRVIISLKDEVFFTEIQENFWHYKGYQNQISKIQAPHFVFFDWEFYAKI</sequence>
<dbReference type="InterPro" id="IPR007398">
    <property type="entry name" value="BioG"/>
</dbReference>
<dbReference type="SUPFAM" id="SSF53474">
    <property type="entry name" value="alpha/beta-Hydrolases"/>
    <property type="match status" value="1"/>
</dbReference>
<reference evidence="1 2" key="1">
    <citation type="submission" date="2014-06" db="EMBL/GenBank/DDBJ databases">
        <title>Helicobacter pullorum isolates in fresh chicken meat - phenotypic and genotypic features.</title>
        <authorList>
            <person name="Borges V."/>
            <person name="Santos A."/>
            <person name="Correia C.B."/>
            <person name="Saraiva M."/>
            <person name="Menard A."/>
            <person name="Vieira L."/>
            <person name="Sampaio D.A."/>
            <person name="Gomes J.P."/>
            <person name="Oleastro M."/>
        </authorList>
    </citation>
    <scope>NUCLEOTIDE SEQUENCE [LARGE SCALE GENOMIC DNA]</scope>
    <source>
        <strain evidence="1 2">229334/12</strain>
    </source>
</reference>
<name>A0A0N1EBD4_9HELI</name>
<dbReference type="PATRIC" id="fig|35818.11.peg.1267"/>
<dbReference type="ESTHER" id="9heli-c5eyn7">
    <property type="family name" value="BioG_Pimeloyl-ACP-methyl-esterase"/>
</dbReference>
<gene>
    <name evidence="1" type="ORF">HPU229334_06410</name>
</gene>
<proteinExistence type="predicted"/>
<evidence type="ECO:0000313" key="2">
    <source>
        <dbReference type="Proteomes" id="UP000037997"/>
    </source>
</evidence>